<dbReference type="SMART" id="SM01208">
    <property type="entry name" value="G5"/>
    <property type="match status" value="1"/>
</dbReference>
<evidence type="ECO:0000313" key="4">
    <source>
        <dbReference type="EMBL" id="MFC7275647.1"/>
    </source>
</evidence>
<dbReference type="EMBL" id="JBHTBJ010000010">
    <property type="protein sequence ID" value="MFC7275647.1"/>
    <property type="molecule type" value="Genomic_DNA"/>
</dbReference>
<gene>
    <name evidence="4" type="ORF">ACFQS1_16790</name>
</gene>
<feature type="domain" description="G5" evidence="3">
    <location>
        <begin position="12"/>
        <end position="93"/>
    </location>
</feature>
<dbReference type="RefSeq" id="WP_378968985.1">
    <property type="nucleotide sequence ID" value="NZ_JBHTBJ010000010.1"/>
</dbReference>
<accession>A0ABW2HRC7</accession>
<sequence length="147" mass="15637">MVAPAAPPPASAEPVRTTRTEVETREIPYETKLVRDPTLPRGATKVESPGVKGVETLRYLVTLTDGRPTGRTLIDAVVTRQPRHRVVALGTHRGAGRKNCGEALNFCVPLGRNAICPGKGREEDASVPMPDLALAAGDLSYLEGLAC</sequence>
<dbReference type="Proteomes" id="UP001596548">
    <property type="component" value="Unassembled WGS sequence"/>
</dbReference>
<evidence type="ECO:0000259" key="3">
    <source>
        <dbReference type="PROSITE" id="PS51109"/>
    </source>
</evidence>
<proteinExistence type="predicted"/>
<feature type="region of interest" description="Disordered" evidence="2">
    <location>
        <begin position="1"/>
        <end position="23"/>
    </location>
</feature>
<comment type="caution">
    <text evidence="4">The sequence shown here is derived from an EMBL/GenBank/DDBJ whole genome shotgun (WGS) entry which is preliminary data.</text>
</comment>
<feature type="compositionally biased region" description="Pro residues" evidence="2">
    <location>
        <begin position="1"/>
        <end position="11"/>
    </location>
</feature>
<keyword evidence="5" id="KW-1185">Reference proteome</keyword>
<keyword evidence="1" id="KW-0732">Signal</keyword>
<dbReference type="Gene3D" id="2.20.230.10">
    <property type="entry name" value="Resuscitation-promoting factor rpfb"/>
    <property type="match status" value="1"/>
</dbReference>
<dbReference type="InterPro" id="IPR011098">
    <property type="entry name" value="G5_dom"/>
</dbReference>
<protein>
    <submittedName>
        <fullName evidence="4">G5 domain-containing protein</fullName>
    </submittedName>
</protein>
<evidence type="ECO:0000313" key="5">
    <source>
        <dbReference type="Proteomes" id="UP001596548"/>
    </source>
</evidence>
<evidence type="ECO:0000256" key="1">
    <source>
        <dbReference type="ARBA" id="ARBA00022729"/>
    </source>
</evidence>
<dbReference type="Pfam" id="PF07501">
    <property type="entry name" value="G5"/>
    <property type="match status" value="1"/>
</dbReference>
<organism evidence="4 5">
    <name type="scientific">Paractinoplanes rhizophilus</name>
    <dbReference type="NCBI Taxonomy" id="1416877"/>
    <lineage>
        <taxon>Bacteria</taxon>
        <taxon>Bacillati</taxon>
        <taxon>Actinomycetota</taxon>
        <taxon>Actinomycetes</taxon>
        <taxon>Micromonosporales</taxon>
        <taxon>Micromonosporaceae</taxon>
        <taxon>Paractinoplanes</taxon>
    </lineage>
</organism>
<name>A0ABW2HRC7_9ACTN</name>
<dbReference type="PROSITE" id="PS51109">
    <property type="entry name" value="G5"/>
    <property type="match status" value="1"/>
</dbReference>
<evidence type="ECO:0000256" key="2">
    <source>
        <dbReference type="SAM" id="MobiDB-lite"/>
    </source>
</evidence>
<reference evidence="5" key="1">
    <citation type="journal article" date="2019" name="Int. J. Syst. Evol. Microbiol.">
        <title>The Global Catalogue of Microorganisms (GCM) 10K type strain sequencing project: providing services to taxonomists for standard genome sequencing and annotation.</title>
        <authorList>
            <consortium name="The Broad Institute Genomics Platform"/>
            <consortium name="The Broad Institute Genome Sequencing Center for Infectious Disease"/>
            <person name="Wu L."/>
            <person name="Ma J."/>
        </authorList>
    </citation>
    <scope>NUCLEOTIDE SEQUENCE [LARGE SCALE GENOMIC DNA]</scope>
    <source>
        <strain evidence="5">XZYJT-10</strain>
    </source>
</reference>